<name>A0ABV9Q0A7_9BACL</name>
<feature type="transmembrane region" description="Helical" evidence="7">
    <location>
        <begin position="6"/>
        <end position="27"/>
    </location>
</feature>
<dbReference type="EMBL" id="JBHSHC010000093">
    <property type="protein sequence ID" value="MFC4767941.1"/>
    <property type="molecule type" value="Genomic_DNA"/>
</dbReference>
<evidence type="ECO:0000256" key="3">
    <source>
        <dbReference type="ARBA" id="ARBA00022692"/>
    </source>
</evidence>
<dbReference type="Proteomes" id="UP001596002">
    <property type="component" value="Unassembled WGS sequence"/>
</dbReference>
<organism evidence="9 10">
    <name type="scientific">Effusibacillus consociatus</name>
    <dbReference type="NCBI Taxonomy" id="1117041"/>
    <lineage>
        <taxon>Bacteria</taxon>
        <taxon>Bacillati</taxon>
        <taxon>Bacillota</taxon>
        <taxon>Bacilli</taxon>
        <taxon>Bacillales</taxon>
        <taxon>Alicyclobacillaceae</taxon>
        <taxon>Effusibacillus</taxon>
    </lineage>
</organism>
<comment type="caution">
    <text evidence="9">The sequence shown here is derived from an EMBL/GenBank/DDBJ whole genome shotgun (WGS) entry which is preliminary data.</text>
</comment>
<evidence type="ECO:0000256" key="1">
    <source>
        <dbReference type="ARBA" id="ARBA00004651"/>
    </source>
</evidence>
<feature type="transmembrane region" description="Helical" evidence="7">
    <location>
        <begin position="103"/>
        <end position="136"/>
    </location>
</feature>
<keyword evidence="4 7" id="KW-1133">Transmembrane helix</keyword>
<dbReference type="PANTHER" id="PTHR35007:SF1">
    <property type="entry name" value="PILUS ASSEMBLY PROTEIN"/>
    <property type="match status" value="1"/>
</dbReference>
<evidence type="ECO:0000259" key="8">
    <source>
        <dbReference type="Pfam" id="PF00482"/>
    </source>
</evidence>
<keyword evidence="6" id="KW-0175">Coiled coil</keyword>
<gene>
    <name evidence="9" type="ORF">ACFO8Q_11310</name>
</gene>
<keyword evidence="2" id="KW-1003">Cell membrane</keyword>
<dbReference type="Gene3D" id="1.20.81.30">
    <property type="entry name" value="Type II secretion system (T2SS), domain F"/>
    <property type="match status" value="1"/>
</dbReference>
<dbReference type="RefSeq" id="WP_380025861.1">
    <property type="nucleotide sequence ID" value="NZ_JBHSHC010000093.1"/>
</dbReference>
<evidence type="ECO:0000256" key="5">
    <source>
        <dbReference type="ARBA" id="ARBA00023136"/>
    </source>
</evidence>
<feature type="domain" description="Type II secretion system protein GspF" evidence="8">
    <location>
        <begin position="161"/>
        <end position="285"/>
    </location>
</feature>
<keyword evidence="3 7" id="KW-0812">Transmembrane</keyword>
<evidence type="ECO:0000256" key="4">
    <source>
        <dbReference type="ARBA" id="ARBA00022989"/>
    </source>
</evidence>
<dbReference type="InterPro" id="IPR018076">
    <property type="entry name" value="T2SS_GspF_dom"/>
</dbReference>
<proteinExistence type="predicted"/>
<sequence length="328" mass="36586">MNNGIIPLIGFAFIVFTLSGGLVLTLVRKRKSQAEARLEKFLPYMQAVVEEPEEVVESKEKGPRMIRRLIAVIGTQFAGKAFVRRWSTRLEQAALPLKPEEFFALRLITAVVALAAFFLLGFSGAALIPAVLLGYLLPRLYLNRRKDKRLGRCAAQLAPALGTMATAMRAGFSFIQSMQLVGREVPDPLGSEFERTIREINYGVPIEEAFQRLLERLPDADLDLVVTALLVQRSTGGNLAEILESMQETIQERVRIKEELHALTAQGRLSAWIISLLPVALGFFLNFMNPEYFSSMLTHPLGWLLLGSGTVSGFIGWMTIRKIVRIEV</sequence>
<comment type="subcellular location">
    <subcellularLocation>
        <location evidence="1">Cell membrane</location>
        <topology evidence="1">Multi-pass membrane protein</topology>
    </subcellularLocation>
</comment>
<evidence type="ECO:0000256" key="6">
    <source>
        <dbReference type="SAM" id="Coils"/>
    </source>
</evidence>
<feature type="coiled-coil region" evidence="6">
    <location>
        <begin position="239"/>
        <end position="266"/>
    </location>
</feature>
<protein>
    <submittedName>
        <fullName evidence="9">Type II secretion system F family protein</fullName>
    </submittedName>
</protein>
<dbReference type="PANTHER" id="PTHR35007">
    <property type="entry name" value="INTEGRAL MEMBRANE PROTEIN-RELATED"/>
    <property type="match status" value="1"/>
</dbReference>
<evidence type="ECO:0000313" key="10">
    <source>
        <dbReference type="Proteomes" id="UP001596002"/>
    </source>
</evidence>
<keyword evidence="10" id="KW-1185">Reference proteome</keyword>
<evidence type="ECO:0000256" key="2">
    <source>
        <dbReference type="ARBA" id="ARBA00022475"/>
    </source>
</evidence>
<evidence type="ECO:0000256" key="7">
    <source>
        <dbReference type="SAM" id="Phobius"/>
    </source>
</evidence>
<reference evidence="10" key="1">
    <citation type="journal article" date="2019" name="Int. J. Syst. Evol. Microbiol.">
        <title>The Global Catalogue of Microorganisms (GCM) 10K type strain sequencing project: providing services to taxonomists for standard genome sequencing and annotation.</title>
        <authorList>
            <consortium name="The Broad Institute Genomics Platform"/>
            <consortium name="The Broad Institute Genome Sequencing Center for Infectious Disease"/>
            <person name="Wu L."/>
            <person name="Ma J."/>
        </authorList>
    </citation>
    <scope>NUCLEOTIDE SEQUENCE [LARGE SCALE GENOMIC DNA]</scope>
    <source>
        <strain evidence="10">WYCCWR 12678</strain>
    </source>
</reference>
<evidence type="ECO:0000313" key="9">
    <source>
        <dbReference type="EMBL" id="MFC4767941.1"/>
    </source>
</evidence>
<accession>A0ABV9Q0A7</accession>
<keyword evidence="5 7" id="KW-0472">Membrane</keyword>
<feature type="transmembrane region" description="Helical" evidence="7">
    <location>
        <begin position="269"/>
        <end position="288"/>
    </location>
</feature>
<dbReference type="Pfam" id="PF00482">
    <property type="entry name" value="T2SSF"/>
    <property type="match status" value="1"/>
</dbReference>
<feature type="transmembrane region" description="Helical" evidence="7">
    <location>
        <begin position="300"/>
        <end position="320"/>
    </location>
</feature>
<dbReference type="InterPro" id="IPR042094">
    <property type="entry name" value="T2SS_GspF_sf"/>
</dbReference>